<dbReference type="PROSITE" id="PS00236">
    <property type="entry name" value="NEUROTR_ION_CHANNEL"/>
    <property type="match status" value="1"/>
</dbReference>
<dbReference type="GO" id="GO:0005230">
    <property type="term" value="F:extracellular ligand-gated monoatomic ion channel activity"/>
    <property type="evidence" value="ECO:0007669"/>
    <property type="project" value="InterPro"/>
</dbReference>
<keyword evidence="15" id="KW-1185">Reference proteome</keyword>
<evidence type="ECO:0000256" key="6">
    <source>
        <dbReference type="ARBA" id="ARBA00022729"/>
    </source>
</evidence>
<evidence type="ECO:0000256" key="2">
    <source>
        <dbReference type="ARBA" id="ARBA00004236"/>
    </source>
</evidence>
<feature type="domain" description="Neurotransmitter-gated ion-channel ligand-binding" evidence="12">
    <location>
        <begin position="342"/>
        <end position="515"/>
    </location>
</feature>
<evidence type="ECO:0000256" key="8">
    <source>
        <dbReference type="ARBA" id="ARBA00023065"/>
    </source>
</evidence>
<comment type="subcellular location">
    <subcellularLocation>
        <location evidence="2">Cell membrane</location>
    </subcellularLocation>
    <subcellularLocation>
        <location evidence="1">Membrane</location>
        <topology evidence="1">Multi-pass membrane protein</topology>
    </subcellularLocation>
</comment>
<keyword evidence="10 11" id="KW-0407">Ion channel</keyword>
<comment type="similarity">
    <text evidence="11">Belongs to the ligand-gated ion channel (TC 1.A.9) family.</text>
</comment>
<evidence type="ECO:0000259" key="12">
    <source>
        <dbReference type="Pfam" id="PF02931"/>
    </source>
</evidence>
<evidence type="ECO:0000256" key="7">
    <source>
        <dbReference type="ARBA" id="ARBA00022989"/>
    </source>
</evidence>
<keyword evidence="7 11" id="KW-1133">Transmembrane helix</keyword>
<evidence type="ECO:0000256" key="10">
    <source>
        <dbReference type="ARBA" id="ARBA00023303"/>
    </source>
</evidence>
<evidence type="ECO:0000256" key="1">
    <source>
        <dbReference type="ARBA" id="ARBA00004141"/>
    </source>
</evidence>
<dbReference type="Gene3D" id="1.20.58.390">
    <property type="entry name" value="Neurotransmitter-gated ion-channel transmembrane domain"/>
    <property type="match status" value="2"/>
</dbReference>
<keyword evidence="4" id="KW-1003">Cell membrane</keyword>
<keyword evidence="8 11" id="KW-0406">Ion transport</keyword>
<dbReference type="AlphaFoldDB" id="A0A9Q0M3G9"/>
<sequence>MEYRFNLLVNQFWNDRRLAFTSKHNITQLVIGEEFGQNIWKPDTLLLNGESWIIPKIVSTDPTLVVRIKPNGDVSFSARVILKVHCPINWFLFPLDRPKCPIEITSYAFTEPAINYQWADYVPVEVHNRINMPMFHHLIGYNKRNSFELESSMSNRTSLIVELFFSRSIGYYMLNVYIPITIVVVMSWIPFWLNRNDHLMRIIFEAIITLIMTTMIVNVNSIIPQAIHWKMIDLYLLGCLSTILLSMFECTLISYFEYKNKKMTQLGASILVTGRVVMFISGRKPFSRELDVEQYTTDLLNKLIPEGYNKNLRPNYGGEPVRVNVSLLIDNISAISETAMVRHKTNIIKMLNVKTYIYKEFKIDLYVRHFWRDHRLSFPVKFNIDQITLAEDFTKQIWQPDTYFANGRELSFHRTIPSEETTLFRIKHNGDIIYSTRVILLAQCPMDLTYFPLDQQKCSVEISSYGLSNTEMIYQFCNDGTAVEFNRKINLPTFHMIGYNIKETEKTFSTGNYSHLFCDMILVRSVGYYISQVYVPACLIVVISWIPFWLDQNDHHARVALGVTTVLTMTTLITNMNVDFPKISHLTAIDIYLFTCFVMVFFSLIEYAVVGYHEVKGWELHRRQIQMKNARPIGDKDAIDDEYMMYNVGVRSILPHPTRELAVNRRRRIKLEKRIADFRDTSIIDHWARRIFPISFALFNIIYILMVWALLVFMENHQHIEFRV</sequence>
<feature type="transmembrane region" description="Helical" evidence="11">
    <location>
        <begin position="590"/>
        <end position="610"/>
    </location>
</feature>
<dbReference type="SUPFAM" id="SSF63712">
    <property type="entry name" value="Nicotinic receptor ligand binding domain-like"/>
    <property type="match status" value="2"/>
</dbReference>
<dbReference type="GO" id="GO:0005886">
    <property type="term" value="C:plasma membrane"/>
    <property type="evidence" value="ECO:0007669"/>
    <property type="project" value="UniProtKB-SubCell"/>
</dbReference>
<dbReference type="InterPro" id="IPR038050">
    <property type="entry name" value="Neuro_actylchol_rec"/>
</dbReference>
<dbReference type="GO" id="GO:0005254">
    <property type="term" value="F:chloride channel activity"/>
    <property type="evidence" value="ECO:0007669"/>
    <property type="project" value="UniProtKB-ARBA"/>
</dbReference>
<name>A0A9Q0M3G9_BLOTA</name>
<evidence type="ECO:0000313" key="14">
    <source>
        <dbReference type="EMBL" id="KAJ6217197.1"/>
    </source>
</evidence>
<feature type="transmembrane region" description="Helical" evidence="11">
    <location>
        <begin position="556"/>
        <end position="578"/>
    </location>
</feature>
<dbReference type="InterPro" id="IPR036719">
    <property type="entry name" value="Neuro-gated_channel_TM_sf"/>
</dbReference>
<dbReference type="CDD" id="cd19049">
    <property type="entry name" value="LGIC_TM_anion"/>
    <property type="match status" value="1"/>
</dbReference>
<evidence type="ECO:0000256" key="4">
    <source>
        <dbReference type="ARBA" id="ARBA00022475"/>
    </source>
</evidence>
<evidence type="ECO:0000256" key="11">
    <source>
        <dbReference type="RuleBase" id="RU000687"/>
    </source>
</evidence>
<evidence type="ECO:0000256" key="5">
    <source>
        <dbReference type="ARBA" id="ARBA00022692"/>
    </source>
</evidence>
<dbReference type="PRINTS" id="PR00252">
    <property type="entry name" value="NRIONCHANNEL"/>
</dbReference>
<keyword evidence="9 11" id="KW-0472">Membrane</keyword>
<feature type="domain" description="Neurotransmitter-gated ion-channel ligand-binding" evidence="12">
    <location>
        <begin position="1"/>
        <end position="138"/>
    </location>
</feature>
<dbReference type="InterPro" id="IPR018000">
    <property type="entry name" value="Neurotransmitter_ion_chnl_CS"/>
</dbReference>
<dbReference type="GO" id="GO:0004888">
    <property type="term" value="F:transmembrane signaling receptor activity"/>
    <property type="evidence" value="ECO:0007669"/>
    <property type="project" value="InterPro"/>
</dbReference>
<keyword evidence="3 11" id="KW-0813">Transport</keyword>
<dbReference type="Pfam" id="PF02932">
    <property type="entry name" value="Neur_chan_memb"/>
    <property type="match status" value="2"/>
</dbReference>
<dbReference type="PRINTS" id="PR00253">
    <property type="entry name" value="GABAARECEPTR"/>
</dbReference>
<evidence type="ECO:0000256" key="9">
    <source>
        <dbReference type="ARBA" id="ARBA00023136"/>
    </source>
</evidence>
<evidence type="ECO:0000313" key="15">
    <source>
        <dbReference type="Proteomes" id="UP001142055"/>
    </source>
</evidence>
<feature type="domain" description="Neurotransmitter-gated ion-channel transmembrane" evidence="13">
    <location>
        <begin position="533"/>
        <end position="621"/>
    </location>
</feature>
<feature type="transmembrane region" description="Helical" evidence="11">
    <location>
        <begin position="691"/>
        <end position="713"/>
    </location>
</feature>
<dbReference type="Proteomes" id="UP001142055">
    <property type="component" value="Chromosome 3"/>
</dbReference>
<accession>A0A9Q0M3G9</accession>
<keyword evidence="5 11" id="KW-0812">Transmembrane</keyword>
<dbReference type="InterPro" id="IPR006202">
    <property type="entry name" value="Neur_chan_lig-bd"/>
</dbReference>
<feature type="transmembrane region" description="Helical" evidence="11">
    <location>
        <begin position="234"/>
        <end position="256"/>
    </location>
</feature>
<dbReference type="InterPro" id="IPR006201">
    <property type="entry name" value="Neur_channel"/>
</dbReference>
<proteinExistence type="inferred from homology"/>
<dbReference type="InterPro" id="IPR006029">
    <property type="entry name" value="Neurotrans-gated_channel_TM"/>
</dbReference>
<dbReference type="Pfam" id="PF02931">
    <property type="entry name" value="Neur_chan_LBD"/>
    <property type="match status" value="2"/>
</dbReference>
<dbReference type="InterPro" id="IPR006028">
    <property type="entry name" value="GABAA/Glycine_rcpt"/>
</dbReference>
<keyword evidence="6" id="KW-0732">Signal</keyword>
<dbReference type="PANTHER" id="PTHR18945">
    <property type="entry name" value="NEUROTRANSMITTER GATED ION CHANNEL"/>
    <property type="match status" value="1"/>
</dbReference>
<dbReference type="Gene3D" id="2.70.170.10">
    <property type="entry name" value="Neurotransmitter-gated ion-channel ligand-binding domain"/>
    <property type="match status" value="2"/>
</dbReference>
<organism evidence="14 15">
    <name type="scientific">Blomia tropicalis</name>
    <name type="common">Mite</name>
    <dbReference type="NCBI Taxonomy" id="40697"/>
    <lineage>
        <taxon>Eukaryota</taxon>
        <taxon>Metazoa</taxon>
        <taxon>Ecdysozoa</taxon>
        <taxon>Arthropoda</taxon>
        <taxon>Chelicerata</taxon>
        <taxon>Arachnida</taxon>
        <taxon>Acari</taxon>
        <taxon>Acariformes</taxon>
        <taxon>Sarcoptiformes</taxon>
        <taxon>Astigmata</taxon>
        <taxon>Glycyphagoidea</taxon>
        <taxon>Echimyopodidae</taxon>
        <taxon>Blomia</taxon>
    </lineage>
</organism>
<comment type="caution">
    <text evidence="11">Lacks conserved residue(s) required for the propagation of feature annotation.</text>
</comment>
<dbReference type="SUPFAM" id="SSF90112">
    <property type="entry name" value="Neurotransmitter-gated ion-channel transmembrane pore"/>
    <property type="match status" value="2"/>
</dbReference>
<dbReference type="GO" id="GO:0099095">
    <property type="term" value="F:ligand-gated monoatomic anion channel activity"/>
    <property type="evidence" value="ECO:0007669"/>
    <property type="project" value="UniProtKB-ARBA"/>
</dbReference>
<dbReference type="OMA" id="HWARRIF"/>
<comment type="caution">
    <text evidence="14">The sequence shown here is derived from an EMBL/GenBank/DDBJ whole genome shotgun (WGS) entry which is preliminary data.</text>
</comment>
<evidence type="ECO:0000256" key="3">
    <source>
        <dbReference type="ARBA" id="ARBA00022448"/>
    </source>
</evidence>
<feature type="transmembrane region" description="Helical" evidence="11">
    <location>
        <begin position="199"/>
        <end position="222"/>
    </location>
</feature>
<evidence type="ECO:0000259" key="13">
    <source>
        <dbReference type="Pfam" id="PF02932"/>
    </source>
</evidence>
<gene>
    <name evidence="14" type="ORF">RDWZM_008354</name>
</gene>
<protein>
    <submittedName>
        <fullName evidence="14">Uncharacterized protein</fullName>
    </submittedName>
</protein>
<dbReference type="EMBL" id="JAPWDV010000003">
    <property type="protein sequence ID" value="KAJ6217197.1"/>
    <property type="molecule type" value="Genomic_DNA"/>
</dbReference>
<feature type="domain" description="Neurotransmitter-gated ion-channel transmembrane" evidence="13">
    <location>
        <begin position="176"/>
        <end position="264"/>
    </location>
</feature>
<feature type="transmembrane region" description="Helical" evidence="11">
    <location>
        <begin position="526"/>
        <end position="550"/>
    </location>
</feature>
<dbReference type="InterPro" id="IPR036734">
    <property type="entry name" value="Neur_chan_lig-bd_sf"/>
</dbReference>
<feature type="transmembrane region" description="Helical" evidence="11">
    <location>
        <begin position="172"/>
        <end position="193"/>
    </location>
</feature>
<reference evidence="14" key="1">
    <citation type="submission" date="2022-12" db="EMBL/GenBank/DDBJ databases">
        <title>Genome assemblies of Blomia tropicalis.</title>
        <authorList>
            <person name="Cui Y."/>
        </authorList>
    </citation>
    <scope>NUCLEOTIDE SEQUENCE</scope>
    <source>
        <tissue evidence="14">Adult mites</tissue>
    </source>
</reference>